<evidence type="ECO:0000256" key="1">
    <source>
        <dbReference type="ARBA" id="ARBA00004123"/>
    </source>
</evidence>
<gene>
    <name evidence="9" type="ORF">AK830_g6813</name>
</gene>
<feature type="compositionally biased region" description="Polar residues" evidence="6">
    <location>
        <begin position="84"/>
        <end position="95"/>
    </location>
</feature>
<dbReference type="Pfam" id="PF04082">
    <property type="entry name" value="Fungal_trans"/>
    <property type="match status" value="1"/>
</dbReference>
<dbReference type="GO" id="GO:0006351">
    <property type="term" value="P:DNA-templated transcription"/>
    <property type="evidence" value="ECO:0007669"/>
    <property type="project" value="InterPro"/>
</dbReference>
<reference evidence="9 10" key="1">
    <citation type="submission" date="2015-09" db="EMBL/GenBank/DDBJ databases">
        <title>Draft genome of a European isolate of the apple canker pathogen Neonectria ditissima.</title>
        <authorList>
            <person name="Gomez-Cortecero A."/>
            <person name="Harrison R.J."/>
            <person name="Armitage A.D."/>
        </authorList>
    </citation>
    <scope>NUCLEOTIDE SEQUENCE [LARGE SCALE GENOMIC DNA]</scope>
    <source>
        <strain evidence="9 10">R09/05</strain>
    </source>
</reference>
<dbReference type="PANTHER" id="PTHR47540:SF3">
    <property type="entry name" value="ZN(II)2CYS6 TRANSCRIPTION FACTOR (EUROFUNG)"/>
    <property type="match status" value="1"/>
</dbReference>
<comment type="subcellular location">
    <subcellularLocation>
        <location evidence="1">Nucleus</location>
    </subcellularLocation>
</comment>
<keyword evidence="4" id="KW-0804">Transcription</keyword>
<keyword evidence="7" id="KW-1133">Transmembrane helix</keyword>
<evidence type="ECO:0000259" key="8">
    <source>
        <dbReference type="SMART" id="SM00906"/>
    </source>
</evidence>
<dbReference type="Proteomes" id="UP000050424">
    <property type="component" value="Unassembled WGS sequence"/>
</dbReference>
<feature type="compositionally biased region" description="Polar residues" evidence="6">
    <location>
        <begin position="16"/>
        <end position="28"/>
    </location>
</feature>
<dbReference type="EMBL" id="LKCW01000099">
    <property type="protein sequence ID" value="KPM39754.1"/>
    <property type="molecule type" value="Genomic_DNA"/>
</dbReference>
<organism evidence="9 10">
    <name type="scientific">Neonectria ditissima</name>
    <dbReference type="NCBI Taxonomy" id="78410"/>
    <lineage>
        <taxon>Eukaryota</taxon>
        <taxon>Fungi</taxon>
        <taxon>Dikarya</taxon>
        <taxon>Ascomycota</taxon>
        <taxon>Pezizomycotina</taxon>
        <taxon>Sordariomycetes</taxon>
        <taxon>Hypocreomycetidae</taxon>
        <taxon>Hypocreales</taxon>
        <taxon>Nectriaceae</taxon>
        <taxon>Neonectria</taxon>
    </lineage>
</organism>
<keyword evidence="5" id="KW-0539">Nucleus</keyword>
<keyword evidence="3" id="KW-0238">DNA-binding</keyword>
<dbReference type="InterPro" id="IPR007219">
    <property type="entry name" value="XnlR_reg_dom"/>
</dbReference>
<dbReference type="InterPro" id="IPR051711">
    <property type="entry name" value="Stress_Response_Reg"/>
</dbReference>
<dbReference type="GO" id="GO:0005634">
    <property type="term" value="C:nucleus"/>
    <property type="evidence" value="ECO:0007669"/>
    <property type="project" value="UniProtKB-SubCell"/>
</dbReference>
<feature type="compositionally biased region" description="Low complexity" evidence="6">
    <location>
        <begin position="96"/>
        <end position="120"/>
    </location>
</feature>
<evidence type="ECO:0000256" key="7">
    <source>
        <dbReference type="SAM" id="Phobius"/>
    </source>
</evidence>
<keyword evidence="7" id="KW-0812">Transmembrane</keyword>
<dbReference type="STRING" id="78410.A0A0P7BHN7"/>
<dbReference type="CDD" id="cd12148">
    <property type="entry name" value="fungal_TF_MHR"/>
    <property type="match status" value="1"/>
</dbReference>
<evidence type="ECO:0000256" key="3">
    <source>
        <dbReference type="ARBA" id="ARBA00023125"/>
    </source>
</evidence>
<evidence type="ECO:0000256" key="5">
    <source>
        <dbReference type="ARBA" id="ARBA00023242"/>
    </source>
</evidence>
<dbReference type="SMART" id="SM00906">
    <property type="entry name" value="Fungal_trans"/>
    <property type="match status" value="1"/>
</dbReference>
<name>A0A0P7BHN7_9HYPO</name>
<keyword evidence="7" id="KW-0472">Membrane</keyword>
<dbReference type="AlphaFoldDB" id="A0A0P7BHN7"/>
<dbReference type="OrthoDB" id="2579025at2759"/>
<sequence>MAPAPSDGKHLPPASHSYNGQEKTTQFQTRKKRWPETVIISVISERLAADPDAFGWPPLAGFLKQRQRAEETEKKQREGESHSGVRQVQKPQDQDTSSYLAPSASTYAAASSQASPEPSQTDLQGHYIGPASGVSFLLRVQKRLHQAVEFSHASTIFTFGDAPLQLPEFDPSFCMMLPRDDAQRLIDRYFDFAMPTYRFLHRPTLQEWFGEFYDTLGVMRDALSAPAKVALLFMVFAQARVYMPENDRPGPSDLSTRYFLAAENQLAKERGSIRLTSVQARLTQCYYLLTQSRINHCWSLFGTVSHLTLAIGLNRNRRPDATGGLSVVEAECRRRTFWCAYTLDAYLSVALGRPRSFHDDDIDTEFPACVDDDQLATDHIAVSPLNKGPSTMLAAIAHIKLARINSKIVRDLYSIKPISASRRSVLTERISKDLSDWRVELARFLDADFFSSSLVVPLFQRQRNVLNLTYWHAIILTYRPFVLSSLARLSRRGASEDEAQDQAAESVRQCLVAAMDTVKTIDDMTQSRQVFGAFWITAYFAFTATIVLYIYVIQKRASPPDVYGAYLAAATRCQSHISAMAEKGSLSERYCLVLEELRVEALRQAKRMHPGLRVNPAGGVSQSNGFDMAGPVLVGSSPSTGTNYTDLLGETAIDLDGMPSSAFSDASGWGQFASMVSSGLGNLDLFLGEDLFKV</sequence>
<keyword evidence="2" id="KW-0805">Transcription regulation</keyword>
<evidence type="ECO:0000256" key="4">
    <source>
        <dbReference type="ARBA" id="ARBA00023163"/>
    </source>
</evidence>
<proteinExistence type="predicted"/>
<accession>A0A0P7BHN7</accession>
<evidence type="ECO:0000256" key="6">
    <source>
        <dbReference type="SAM" id="MobiDB-lite"/>
    </source>
</evidence>
<feature type="region of interest" description="Disordered" evidence="6">
    <location>
        <begin position="1"/>
        <end position="31"/>
    </location>
</feature>
<evidence type="ECO:0000256" key="2">
    <source>
        <dbReference type="ARBA" id="ARBA00023015"/>
    </source>
</evidence>
<feature type="compositionally biased region" description="Basic and acidic residues" evidence="6">
    <location>
        <begin position="67"/>
        <end position="83"/>
    </location>
</feature>
<dbReference type="GO" id="GO:0043565">
    <property type="term" value="F:sequence-specific DNA binding"/>
    <property type="evidence" value="ECO:0007669"/>
    <property type="project" value="TreeGrafter"/>
</dbReference>
<protein>
    <recommendedName>
        <fullName evidence="8">Xylanolytic transcriptional activator regulatory domain-containing protein</fullName>
    </recommendedName>
</protein>
<feature type="transmembrane region" description="Helical" evidence="7">
    <location>
        <begin position="530"/>
        <end position="552"/>
    </location>
</feature>
<evidence type="ECO:0000313" key="9">
    <source>
        <dbReference type="EMBL" id="KPM39754.1"/>
    </source>
</evidence>
<keyword evidence="10" id="KW-1185">Reference proteome</keyword>
<feature type="domain" description="Xylanolytic transcriptional activator regulatory" evidence="8">
    <location>
        <begin position="297"/>
        <end position="373"/>
    </location>
</feature>
<evidence type="ECO:0000313" key="10">
    <source>
        <dbReference type="Proteomes" id="UP000050424"/>
    </source>
</evidence>
<dbReference type="GO" id="GO:0008270">
    <property type="term" value="F:zinc ion binding"/>
    <property type="evidence" value="ECO:0007669"/>
    <property type="project" value="InterPro"/>
</dbReference>
<comment type="caution">
    <text evidence="9">The sequence shown here is derived from an EMBL/GenBank/DDBJ whole genome shotgun (WGS) entry which is preliminary data.</text>
</comment>
<dbReference type="GO" id="GO:0045944">
    <property type="term" value="P:positive regulation of transcription by RNA polymerase II"/>
    <property type="evidence" value="ECO:0007669"/>
    <property type="project" value="TreeGrafter"/>
</dbReference>
<feature type="region of interest" description="Disordered" evidence="6">
    <location>
        <begin position="65"/>
        <end position="125"/>
    </location>
</feature>
<dbReference type="PANTHER" id="PTHR47540">
    <property type="entry name" value="THIAMINE REPRESSIBLE GENES REGULATORY PROTEIN THI5"/>
    <property type="match status" value="1"/>
</dbReference>